<name>A0AB39UZF1_9GAMM</name>
<dbReference type="KEGG" id="tcd:AAIA72_03945"/>
<keyword evidence="1" id="KW-0472">Membrane</keyword>
<organism evidence="2">
    <name type="scientific">Thermohahella caldifontis</name>
    <dbReference type="NCBI Taxonomy" id="3142973"/>
    <lineage>
        <taxon>Bacteria</taxon>
        <taxon>Pseudomonadati</taxon>
        <taxon>Pseudomonadota</taxon>
        <taxon>Gammaproteobacteria</taxon>
        <taxon>Oceanospirillales</taxon>
        <taxon>Hahellaceae</taxon>
        <taxon>Thermohahella</taxon>
    </lineage>
</organism>
<keyword evidence="1" id="KW-0812">Transmembrane</keyword>
<gene>
    <name evidence="2" type="ORF">AAIA72_03945</name>
</gene>
<reference evidence="2" key="1">
    <citation type="submission" date="2024-05" db="EMBL/GenBank/DDBJ databases">
        <title>Genome sequencing of novel strain.</title>
        <authorList>
            <person name="Ganbat D."/>
            <person name="Ganbat S."/>
            <person name="Lee S.-J."/>
        </authorList>
    </citation>
    <scope>NUCLEOTIDE SEQUENCE</scope>
    <source>
        <strain evidence="2">SMD15-11</strain>
    </source>
</reference>
<proteinExistence type="predicted"/>
<sequence>MDQLLCRRCKEGLMVQQATAPDEMESSDTYVCEHCGHSVTLPSTLMLVSQFVSGTASALFAAYLFIVKLSLVMTAMQFGKPVTFGQETTLLLVATLFLIGGGFILYQAITGWSLRRKYVTSKPSPRQ</sequence>
<feature type="transmembrane region" description="Helical" evidence="1">
    <location>
        <begin position="88"/>
        <end position="109"/>
    </location>
</feature>
<evidence type="ECO:0000256" key="1">
    <source>
        <dbReference type="SAM" id="Phobius"/>
    </source>
</evidence>
<protein>
    <submittedName>
        <fullName evidence="2">Uncharacterized protein</fullName>
    </submittedName>
</protein>
<dbReference type="AlphaFoldDB" id="A0AB39UZF1"/>
<dbReference type="RefSeq" id="WP_369602137.1">
    <property type="nucleotide sequence ID" value="NZ_CP154858.1"/>
</dbReference>
<feature type="transmembrane region" description="Helical" evidence="1">
    <location>
        <begin position="47"/>
        <end position="67"/>
    </location>
</feature>
<dbReference type="EMBL" id="CP154858">
    <property type="protein sequence ID" value="XDT73141.1"/>
    <property type="molecule type" value="Genomic_DNA"/>
</dbReference>
<evidence type="ECO:0000313" key="2">
    <source>
        <dbReference type="EMBL" id="XDT73141.1"/>
    </source>
</evidence>
<keyword evidence="1" id="KW-1133">Transmembrane helix</keyword>
<accession>A0AB39UZF1</accession>